<dbReference type="AlphaFoldDB" id="A0A1H6W4Z0"/>
<protein>
    <recommendedName>
        <fullName evidence="6">Ribonuclease H</fullName>
        <ecNumber evidence="5">3.1.26.4</ecNumber>
    </recommendedName>
</protein>
<organism evidence="13 14">
    <name type="scientific">Propionispira arboris</name>
    <dbReference type="NCBI Taxonomy" id="84035"/>
    <lineage>
        <taxon>Bacteria</taxon>
        <taxon>Bacillati</taxon>
        <taxon>Bacillota</taxon>
        <taxon>Negativicutes</taxon>
        <taxon>Selenomonadales</taxon>
        <taxon>Selenomonadaceae</taxon>
        <taxon>Propionispira</taxon>
    </lineage>
</organism>
<dbReference type="EC" id="3.1.26.4" evidence="5"/>
<evidence type="ECO:0000313" key="13">
    <source>
        <dbReference type="EMBL" id="SEJ12028.1"/>
    </source>
</evidence>
<comment type="function">
    <text evidence="3">Endonuclease that specifically degrades the RNA of RNA-DNA hybrids.</text>
</comment>
<dbReference type="FunFam" id="3.40.970.10:FF:000002">
    <property type="entry name" value="Ribonuclease H"/>
    <property type="match status" value="1"/>
</dbReference>
<evidence type="ECO:0000259" key="12">
    <source>
        <dbReference type="PROSITE" id="PS50879"/>
    </source>
</evidence>
<feature type="domain" description="RNase H type-1" evidence="12">
    <location>
        <begin position="67"/>
        <end position="201"/>
    </location>
</feature>
<dbReference type="PANTHER" id="PTHR10642:SF26">
    <property type="entry name" value="RIBONUCLEASE H1"/>
    <property type="match status" value="1"/>
</dbReference>
<evidence type="ECO:0000256" key="9">
    <source>
        <dbReference type="ARBA" id="ARBA00022759"/>
    </source>
</evidence>
<evidence type="ECO:0000256" key="1">
    <source>
        <dbReference type="ARBA" id="ARBA00000077"/>
    </source>
</evidence>
<proteinExistence type="inferred from homology"/>
<dbReference type="Gene3D" id="3.30.420.10">
    <property type="entry name" value="Ribonuclease H-like superfamily/Ribonuclease H"/>
    <property type="match status" value="1"/>
</dbReference>
<evidence type="ECO:0000256" key="2">
    <source>
        <dbReference type="ARBA" id="ARBA00001946"/>
    </source>
</evidence>
<evidence type="ECO:0000256" key="8">
    <source>
        <dbReference type="ARBA" id="ARBA00022723"/>
    </source>
</evidence>
<evidence type="ECO:0000256" key="10">
    <source>
        <dbReference type="ARBA" id="ARBA00022801"/>
    </source>
</evidence>
<keyword evidence="9" id="KW-0255">Endonuclease</keyword>
<evidence type="ECO:0000313" key="14">
    <source>
        <dbReference type="Proteomes" id="UP000199662"/>
    </source>
</evidence>
<dbReference type="GO" id="GO:0043137">
    <property type="term" value="P:DNA replication, removal of RNA primer"/>
    <property type="evidence" value="ECO:0007669"/>
    <property type="project" value="TreeGrafter"/>
</dbReference>
<dbReference type="PROSITE" id="PS50879">
    <property type="entry name" value="RNASE_H_1"/>
    <property type="match status" value="1"/>
</dbReference>
<gene>
    <name evidence="13" type="ORF">SAMN05660742_103237</name>
</gene>
<evidence type="ECO:0000256" key="11">
    <source>
        <dbReference type="ARBA" id="ARBA00022842"/>
    </source>
</evidence>
<dbReference type="InterPro" id="IPR011320">
    <property type="entry name" value="RNase_H1_N"/>
</dbReference>
<accession>A0A1H6W4Z0</accession>
<keyword evidence="10" id="KW-0378">Hydrolase</keyword>
<dbReference type="InterPro" id="IPR002156">
    <property type="entry name" value="RNaseH_domain"/>
</dbReference>
<dbReference type="SUPFAM" id="SSF53098">
    <property type="entry name" value="Ribonuclease H-like"/>
    <property type="match status" value="1"/>
</dbReference>
<evidence type="ECO:0000256" key="5">
    <source>
        <dbReference type="ARBA" id="ARBA00012180"/>
    </source>
</evidence>
<keyword evidence="14" id="KW-1185">Reference proteome</keyword>
<dbReference type="GO" id="GO:0046872">
    <property type="term" value="F:metal ion binding"/>
    <property type="evidence" value="ECO:0007669"/>
    <property type="project" value="UniProtKB-KW"/>
</dbReference>
<dbReference type="STRING" id="84035.SAMN05660742_103237"/>
<evidence type="ECO:0000256" key="7">
    <source>
        <dbReference type="ARBA" id="ARBA00022722"/>
    </source>
</evidence>
<dbReference type="InterPro" id="IPR009027">
    <property type="entry name" value="Ribosomal_bL9/RNase_H1_N"/>
</dbReference>
<dbReference type="CDD" id="cd09277">
    <property type="entry name" value="RNase_HI_bacteria_like"/>
    <property type="match status" value="1"/>
</dbReference>
<name>A0A1H6W4Z0_9FIRM</name>
<dbReference type="PANTHER" id="PTHR10642">
    <property type="entry name" value="RIBONUCLEASE H1"/>
    <property type="match status" value="1"/>
</dbReference>
<dbReference type="InterPro" id="IPR050092">
    <property type="entry name" value="RNase_H"/>
</dbReference>
<dbReference type="Gene3D" id="3.40.970.10">
    <property type="entry name" value="Ribonuclease H1, N-terminal domain"/>
    <property type="match status" value="1"/>
</dbReference>
<evidence type="ECO:0000256" key="3">
    <source>
        <dbReference type="ARBA" id="ARBA00004065"/>
    </source>
</evidence>
<dbReference type="Pfam" id="PF00075">
    <property type="entry name" value="RNase_H"/>
    <property type="match status" value="1"/>
</dbReference>
<reference evidence="13 14" key="1">
    <citation type="submission" date="2016-10" db="EMBL/GenBank/DDBJ databases">
        <authorList>
            <person name="de Groot N.N."/>
        </authorList>
    </citation>
    <scope>NUCLEOTIDE SEQUENCE [LARGE SCALE GENOMIC DNA]</scope>
    <source>
        <strain evidence="13 14">DSM 2179</strain>
    </source>
</reference>
<dbReference type="Proteomes" id="UP000199662">
    <property type="component" value="Unassembled WGS sequence"/>
</dbReference>
<dbReference type="InterPro" id="IPR036397">
    <property type="entry name" value="RNaseH_sf"/>
</dbReference>
<evidence type="ECO:0000256" key="4">
    <source>
        <dbReference type="ARBA" id="ARBA00005300"/>
    </source>
</evidence>
<keyword evidence="11" id="KW-0460">Magnesium</keyword>
<dbReference type="RefSeq" id="WP_091829647.1">
    <property type="nucleotide sequence ID" value="NZ_FNZK01000003.1"/>
</dbReference>
<dbReference type="SUPFAM" id="SSF55658">
    <property type="entry name" value="L9 N-domain-like"/>
    <property type="match status" value="1"/>
</dbReference>
<dbReference type="InterPro" id="IPR037056">
    <property type="entry name" value="RNase_H1_N_sf"/>
</dbReference>
<comment type="similarity">
    <text evidence="4">Belongs to the RNase H family.</text>
</comment>
<dbReference type="GO" id="GO:0003676">
    <property type="term" value="F:nucleic acid binding"/>
    <property type="evidence" value="ECO:0007669"/>
    <property type="project" value="InterPro"/>
</dbReference>
<dbReference type="InterPro" id="IPR012337">
    <property type="entry name" value="RNaseH-like_sf"/>
</dbReference>
<keyword evidence="7" id="KW-0540">Nuclease</keyword>
<sequence>MPEKKKYYAVKNGRKTGIFSSWLECKEQIHSYSGALYKGFATMDEAQNYMGTKLTLVPPSKVTVNELKEKHHIYVDGSYRNNRYSWGFAVFFQGQLIHTANGLGTSISAAKLHNVAGEVEASIQAVLWAEKEKLESIVIYHDYIGISEWAERRWKTNNDVTKQYAAFMADYLGWVTFRKISGHTGIEGNELADKLAKAALESS</sequence>
<comment type="catalytic activity">
    <reaction evidence="1">
        <text>Endonucleolytic cleavage to 5'-phosphomonoester.</text>
        <dbReference type="EC" id="3.1.26.4"/>
    </reaction>
</comment>
<dbReference type="GO" id="GO:0004523">
    <property type="term" value="F:RNA-DNA hybrid ribonuclease activity"/>
    <property type="evidence" value="ECO:0007669"/>
    <property type="project" value="UniProtKB-EC"/>
</dbReference>
<comment type="cofactor">
    <cofactor evidence="2">
        <name>Mg(2+)</name>
        <dbReference type="ChEBI" id="CHEBI:18420"/>
    </cofactor>
</comment>
<dbReference type="Pfam" id="PF01693">
    <property type="entry name" value="Cauli_VI"/>
    <property type="match status" value="1"/>
</dbReference>
<evidence type="ECO:0000256" key="6">
    <source>
        <dbReference type="ARBA" id="ARBA00017721"/>
    </source>
</evidence>
<keyword evidence="8" id="KW-0479">Metal-binding</keyword>
<dbReference type="EMBL" id="FNZK01000003">
    <property type="protein sequence ID" value="SEJ12028.1"/>
    <property type="molecule type" value="Genomic_DNA"/>
</dbReference>